<keyword evidence="9" id="KW-1185">Reference proteome</keyword>
<keyword evidence="4" id="KW-0519">Myristate</keyword>
<keyword evidence="3" id="KW-1003">Cell membrane</keyword>
<dbReference type="PANTHER" id="PTHR17601">
    <property type="entry name" value="RAFTLIN-RELATED"/>
    <property type="match status" value="1"/>
</dbReference>
<dbReference type="PANTHER" id="PTHR17601:SF3">
    <property type="entry name" value="RAFTLIN"/>
    <property type="match status" value="1"/>
</dbReference>
<accession>A0A803YKC0</accession>
<dbReference type="Proteomes" id="UP000001645">
    <property type="component" value="Chromosome 6"/>
</dbReference>
<dbReference type="InParanoid" id="A0A803YKC0"/>
<reference evidence="8 9" key="1">
    <citation type="journal article" date="2010" name="PLoS Biol.">
        <title>Multi-platform next-generation sequencing of the domestic turkey (Meleagris gallopavo): genome assembly and analysis.</title>
        <authorList>
            <person name="Dalloul R.A."/>
            <person name="Long J.A."/>
            <person name="Zimin A.V."/>
            <person name="Aslam L."/>
            <person name="Beal K."/>
            <person name="Blomberg L.A."/>
            <person name="Bouffard P."/>
            <person name="Burt D.W."/>
            <person name="Crasta O."/>
            <person name="Crooijmans R.P."/>
            <person name="Cooper K."/>
            <person name="Coulombe R.A."/>
            <person name="De S."/>
            <person name="Delany M.E."/>
            <person name="Dodgson J.B."/>
            <person name="Dong J.J."/>
            <person name="Evans C."/>
            <person name="Frederickson K.M."/>
            <person name="Flicek P."/>
            <person name="Florea L."/>
            <person name="Folkerts O."/>
            <person name="Groenen M.A."/>
            <person name="Harkins T.T."/>
            <person name="Herrero J."/>
            <person name="Hoffmann S."/>
            <person name="Megens H.J."/>
            <person name="Jiang A."/>
            <person name="de Jong P."/>
            <person name="Kaiser P."/>
            <person name="Kim H."/>
            <person name="Kim K.W."/>
            <person name="Kim S."/>
            <person name="Langenberger D."/>
            <person name="Lee M.K."/>
            <person name="Lee T."/>
            <person name="Mane S."/>
            <person name="Marcais G."/>
            <person name="Marz M."/>
            <person name="McElroy A.P."/>
            <person name="Modise T."/>
            <person name="Nefedov M."/>
            <person name="Notredame C."/>
            <person name="Paton I.R."/>
            <person name="Payne W.S."/>
            <person name="Pertea G."/>
            <person name="Prickett D."/>
            <person name="Puiu D."/>
            <person name="Qioa D."/>
            <person name="Raineri E."/>
            <person name="Ruffier M."/>
            <person name="Salzberg S.L."/>
            <person name="Schatz M.C."/>
            <person name="Scheuring C."/>
            <person name="Schmidt C.J."/>
            <person name="Schroeder S."/>
            <person name="Searle S.M."/>
            <person name="Smith E.J."/>
            <person name="Smith J."/>
            <person name="Sonstegard T.S."/>
            <person name="Stadler P.F."/>
            <person name="Tafer H."/>
            <person name="Tu Z.J."/>
            <person name="Van Tassell C.P."/>
            <person name="Vilella A.J."/>
            <person name="Williams K.P."/>
            <person name="Yorke J.A."/>
            <person name="Zhang L."/>
            <person name="Zhang H.B."/>
            <person name="Zhang X."/>
            <person name="Zhang Y."/>
            <person name="Reed K.M."/>
        </authorList>
    </citation>
    <scope>NUCLEOTIDE SEQUENCE [LARGE SCALE GENOMIC DNA]</scope>
</reference>
<organism evidence="8 9">
    <name type="scientific">Meleagris gallopavo</name>
    <name type="common">Wild turkey</name>
    <dbReference type="NCBI Taxonomy" id="9103"/>
    <lineage>
        <taxon>Eukaryota</taxon>
        <taxon>Metazoa</taxon>
        <taxon>Chordata</taxon>
        <taxon>Craniata</taxon>
        <taxon>Vertebrata</taxon>
        <taxon>Euteleostomi</taxon>
        <taxon>Archelosauria</taxon>
        <taxon>Archosauria</taxon>
        <taxon>Dinosauria</taxon>
        <taxon>Saurischia</taxon>
        <taxon>Theropoda</taxon>
        <taxon>Coelurosauria</taxon>
        <taxon>Aves</taxon>
        <taxon>Neognathae</taxon>
        <taxon>Galloanserae</taxon>
        <taxon>Galliformes</taxon>
        <taxon>Phasianidae</taxon>
        <taxon>Meleagridinae</taxon>
        <taxon>Meleagris</taxon>
    </lineage>
</organism>
<evidence type="ECO:0000256" key="7">
    <source>
        <dbReference type="ARBA" id="ARBA00023288"/>
    </source>
</evidence>
<reference evidence="8" key="2">
    <citation type="submission" date="2025-08" db="UniProtKB">
        <authorList>
            <consortium name="Ensembl"/>
        </authorList>
    </citation>
    <scope>IDENTIFICATION</scope>
</reference>
<dbReference type="Ensembl" id="ENSMGAT00000024144.1">
    <property type="protein sequence ID" value="ENSMGAP00000032218.1"/>
    <property type="gene ID" value="ENSMGAG00000021001.1"/>
</dbReference>
<evidence type="ECO:0000256" key="1">
    <source>
        <dbReference type="ARBA" id="ARBA00004193"/>
    </source>
</evidence>
<evidence type="ECO:0000256" key="2">
    <source>
        <dbReference type="ARBA" id="ARBA00006390"/>
    </source>
</evidence>
<dbReference type="InterPro" id="IPR028169">
    <property type="entry name" value="Raftlin"/>
</dbReference>
<name>A0A803YKC0_MELGA</name>
<evidence type="ECO:0000256" key="3">
    <source>
        <dbReference type="ARBA" id="ARBA00022475"/>
    </source>
</evidence>
<sequence length="95" mass="11080">MKMKRQRPGRKDIFSEKISKYMKLLTNFFLFPAELPGSSAIRLSSLRDLPAQLQELYQQGFVLAAVHPFVQPTDEKEKTPQEQIFRAVLIKKTER</sequence>
<comment type="similarity">
    <text evidence="2">Belongs to the raftlin family.</text>
</comment>
<keyword evidence="6" id="KW-0564">Palmitate</keyword>
<evidence type="ECO:0000313" key="8">
    <source>
        <dbReference type="Ensembl" id="ENSMGAP00000032218.1"/>
    </source>
</evidence>
<dbReference type="AlphaFoldDB" id="A0A803YKC0"/>
<dbReference type="Pfam" id="PF15250">
    <property type="entry name" value="Raftlin"/>
    <property type="match status" value="1"/>
</dbReference>
<comment type="subcellular location">
    <subcellularLocation>
        <location evidence="1">Cell membrane</location>
        <topology evidence="1">Lipid-anchor</topology>
    </subcellularLocation>
</comment>
<reference evidence="8" key="3">
    <citation type="submission" date="2025-09" db="UniProtKB">
        <authorList>
            <consortium name="Ensembl"/>
        </authorList>
    </citation>
    <scope>IDENTIFICATION</scope>
</reference>
<evidence type="ECO:0000313" key="9">
    <source>
        <dbReference type="Proteomes" id="UP000001645"/>
    </source>
</evidence>
<keyword evidence="7" id="KW-0449">Lipoprotein</keyword>
<dbReference type="GeneTree" id="ENSGT00530000063609"/>
<evidence type="ECO:0000256" key="6">
    <source>
        <dbReference type="ARBA" id="ARBA00023139"/>
    </source>
</evidence>
<proteinExistence type="inferred from homology"/>
<evidence type="ECO:0008006" key="10">
    <source>
        <dbReference type="Google" id="ProtNLM"/>
    </source>
</evidence>
<evidence type="ECO:0000256" key="4">
    <source>
        <dbReference type="ARBA" id="ARBA00022707"/>
    </source>
</evidence>
<evidence type="ECO:0000256" key="5">
    <source>
        <dbReference type="ARBA" id="ARBA00023136"/>
    </source>
</evidence>
<dbReference type="GO" id="GO:0005886">
    <property type="term" value="C:plasma membrane"/>
    <property type="evidence" value="ECO:0007669"/>
    <property type="project" value="UniProtKB-SubCell"/>
</dbReference>
<protein>
    <recommendedName>
        <fullName evidence="10">Raftlin, lipid raft linker 1</fullName>
    </recommendedName>
</protein>
<keyword evidence="5" id="KW-0472">Membrane</keyword>